<evidence type="ECO:0000313" key="10">
    <source>
        <dbReference type="Proteomes" id="UP000249324"/>
    </source>
</evidence>
<dbReference type="PROSITE" id="PS00134">
    <property type="entry name" value="TRYPSIN_HIS"/>
    <property type="match status" value="1"/>
</dbReference>
<dbReference type="AlphaFoldDB" id="A0ABD6FIN3"/>
<evidence type="ECO:0000256" key="6">
    <source>
        <dbReference type="RuleBase" id="RU363034"/>
    </source>
</evidence>
<dbReference type="PANTHER" id="PTHR24276">
    <property type="entry name" value="POLYSERASE-RELATED"/>
    <property type="match status" value="1"/>
</dbReference>
<dbReference type="Gene3D" id="2.40.10.10">
    <property type="entry name" value="Trypsin-like serine proteases"/>
    <property type="match status" value="1"/>
</dbReference>
<dbReference type="PROSITE" id="PS50240">
    <property type="entry name" value="TRYPSIN_DOM"/>
    <property type="match status" value="1"/>
</dbReference>
<dbReference type="SUPFAM" id="SSF50494">
    <property type="entry name" value="Trypsin-like serine proteases"/>
    <property type="match status" value="1"/>
</dbReference>
<evidence type="ECO:0000313" key="9">
    <source>
        <dbReference type="EMBL" id="MFO7193161.1"/>
    </source>
</evidence>
<keyword evidence="7" id="KW-0732">Signal</keyword>
<protein>
    <submittedName>
        <fullName evidence="9">Serine protease</fullName>
    </submittedName>
</protein>
<evidence type="ECO:0000259" key="8">
    <source>
        <dbReference type="PROSITE" id="PS50240"/>
    </source>
</evidence>
<dbReference type="PANTHER" id="PTHR24276:SF98">
    <property type="entry name" value="FI18310P1-RELATED"/>
    <property type="match status" value="1"/>
</dbReference>
<dbReference type="GO" id="GO:0006508">
    <property type="term" value="P:proteolysis"/>
    <property type="evidence" value="ECO:0007669"/>
    <property type="project" value="UniProtKB-KW"/>
</dbReference>
<feature type="signal peptide" evidence="7">
    <location>
        <begin position="1"/>
        <end position="28"/>
    </location>
</feature>
<keyword evidence="5" id="KW-1015">Disulfide bond</keyword>
<feature type="chain" id="PRO_5044853020" evidence="7">
    <location>
        <begin position="29"/>
        <end position="265"/>
    </location>
</feature>
<sequence>MRKRSLVTGLVAAVATAVSWLTAPSASADTAADVKPLIVGGTQATEEYSFVASLQYSGEHFCGGSVIAPEWVLTAAHCVDGFRPAQIRLRIGSNDRTSGGELVQPDRFVVHPGWLGTSNDIALIKLAEPLQAEPVSLGSVTEVGTAGRLLGWGQITPQQGADAGSDLLKELDVTLVGPNNCRAGLIDPKTELCVGSTTAASGPCFGDSGGPMITKEGGAWRLIGVTSRLGGRSVRCADDPSIYTNAAAFSAWIAKSTGGAVKTTH</sequence>
<accession>A0ABD6FIN3</accession>
<dbReference type="SMART" id="SM00020">
    <property type="entry name" value="Tryp_SPc"/>
    <property type="match status" value="1"/>
</dbReference>
<dbReference type="Pfam" id="PF00089">
    <property type="entry name" value="Trypsin"/>
    <property type="match status" value="1"/>
</dbReference>
<dbReference type="PRINTS" id="PR00722">
    <property type="entry name" value="CHYMOTRYPSIN"/>
</dbReference>
<dbReference type="InterPro" id="IPR043504">
    <property type="entry name" value="Peptidase_S1_PA_chymotrypsin"/>
</dbReference>
<evidence type="ECO:0000256" key="5">
    <source>
        <dbReference type="ARBA" id="ARBA00023157"/>
    </source>
</evidence>
<keyword evidence="2 6" id="KW-0645">Protease</keyword>
<dbReference type="GO" id="GO:0008236">
    <property type="term" value="F:serine-type peptidase activity"/>
    <property type="evidence" value="ECO:0007669"/>
    <property type="project" value="UniProtKB-KW"/>
</dbReference>
<evidence type="ECO:0000256" key="3">
    <source>
        <dbReference type="ARBA" id="ARBA00022801"/>
    </source>
</evidence>
<evidence type="ECO:0000256" key="4">
    <source>
        <dbReference type="ARBA" id="ARBA00022825"/>
    </source>
</evidence>
<evidence type="ECO:0000256" key="2">
    <source>
        <dbReference type="ARBA" id="ARBA00022670"/>
    </source>
</evidence>
<evidence type="ECO:0000256" key="7">
    <source>
        <dbReference type="SAM" id="SignalP"/>
    </source>
</evidence>
<comment type="similarity">
    <text evidence="1">Belongs to the peptidase S1 family.</text>
</comment>
<dbReference type="EMBL" id="QGUI02000173">
    <property type="protein sequence ID" value="MFO7193161.1"/>
    <property type="molecule type" value="Genomic_DNA"/>
</dbReference>
<dbReference type="InterPro" id="IPR009003">
    <property type="entry name" value="Peptidase_S1_PA"/>
</dbReference>
<dbReference type="Proteomes" id="UP000249324">
    <property type="component" value="Unassembled WGS sequence"/>
</dbReference>
<comment type="caution">
    <text evidence="9">The sequence shown here is derived from an EMBL/GenBank/DDBJ whole genome shotgun (WGS) entry which is preliminary data.</text>
</comment>
<name>A0ABD6FIN3_9PSEU</name>
<organism evidence="9 10">
    <name type="scientific">Thermocrispum agreste</name>
    <dbReference type="NCBI Taxonomy" id="37925"/>
    <lineage>
        <taxon>Bacteria</taxon>
        <taxon>Bacillati</taxon>
        <taxon>Actinomycetota</taxon>
        <taxon>Actinomycetes</taxon>
        <taxon>Pseudonocardiales</taxon>
        <taxon>Pseudonocardiaceae</taxon>
        <taxon>Thermocrispum</taxon>
    </lineage>
</organism>
<proteinExistence type="inferred from homology"/>
<reference evidence="9 10" key="1">
    <citation type="journal article" date="2021" name="BMC Genomics">
        <title>Genome-resolved metagenome and metatranscriptome analyses of thermophilic composting reveal key bacterial players and their metabolic interactions.</title>
        <authorList>
            <person name="Braga L.P.P."/>
            <person name="Pereira R.V."/>
            <person name="Martins L.F."/>
            <person name="Moura L.M.S."/>
            <person name="Sanchez F.B."/>
            <person name="Patane J.S.L."/>
            <person name="da Silva A.M."/>
            <person name="Setubal J.C."/>
        </authorList>
    </citation>
    <scope>NUCLEOTIDE SEQUENCE [LARGE SCALE GENOMIC DNA]</scope>
    <source>
        <strain evidence="9">ZC4RG45</strain>
    </source>
</reference>
<feature type="domain" description="Peptidase S1" evidence="8">
    <location>
        <begin position="38"/>
        <end position="258"/>
    </location>
</feature>
<dbReference type="InterPro" id="IPR018114">
    <property type="entry name" value="TRYPSIN_HIS"/>
</dbReference>
<dbReference type="CDD" id="cd00190">
    <property type="entry name" value="Tryp_SPc"/>
    <property type="match status" value="1"/>
</dbReference>
<evidence type="ECO:0000256" key="1">
    <source>
        <dbReference type="ARBA" id="ARBA00007664"/>
    </source>
</evidence>
<keyword evidence="3 6" id="KW-0378">Hydrolase</keyword>
<gene>
    <name evidence="9" type="ORF">DIU77_013045</name>
</gene>
<dbReference type="InterPro" id="IPR050430">
    <property type="entry name" value="Peptidase_S1"/>
</dbReference>
<dbReference type="InterPro" id="IPR001314">
    <property type="entry name" value="Peptidase_S1A"/>
</dbReference>
<keyword evidence="4 6" id="KW-0720">Serine protease</keyword>
<dbReference type="InterPro" id="IPR001254">
    <property type="entry name" value="Trypsin_dom"/>
</dbReference>
<dbReference type="FunFam" id="2.40.10.10:FF:000073">
    <property type="entry name" value="Trypsin alpha"/>
    <property type="match status" value="1"/>
</dbReference>
<dbReference type="PROSITE" id="PS00135">
    <property type="entry name" value="TRYPSIN_SER"/>
    <property type="match status" value="1"/>
</dbReference>
<dbReference type="InterPro" id="IPR033116">
    <property type="entry name" value="TRYPSIN_SER"/>
</dbReference>